<dbReference type="OrthoDB" id="2309723at2759"/>
<gene>
    <name evidence="4" type="ORF">M409DRAFT_23115</name>
</gene>
<proteinExistence type="inferred from homology"/>
<reference evidence="4" key="1">
    <citation type="journal article" date="2020" name="Stud. Mycol.">
        <title>101 Dothideomycetes genomes: a test case for predicting lifestyles and emergence of pathogens.</title>
        <authorList>
            <person name="Haridas S."/>
            <person name="Albert R."/>
            <person name="Binder M."/>
            <person name="Bloem J."/>
            <person name="Labutti K."/>
            <person name="Salamov A."/>
            <person name="Andreopoulos B."/>
            <person name="Baker S."/>
            <person name="Barry K."/>
            <person name="Bills G."/>
            <person name="Bluhm B."/>
            <person name="Cannon C."/>
            <person name="Castanera R."/>
            <person name="Culley D."/>
            <person name="Daum C."/>
            <person name="Ezra D."/>
            <person name="Gonzalez J."/>
            <person name="Henrissat B."/>
            <person name="Kuo A."/>
            <person name="Liang C."/>
            <person name="Lipzen A."/>
            <person name="Lutzoni F."/>
            <person name="Magnuson J."/>
            <person name="Mondo S."/>
            <person name="Nolan M."/>
            <person name="Ohm R."/>
            <person name="Pangilinan J."/>
            <person name="Park H.-J."/>
            <person name="Ramirez L."/>
            <person name="Alfaro M."/>
            <person name="Sun H."/>
            <person name="Tritt A."/>
            <person name="Yoshinaga Y."/>
            <person name="Zwiers L.-H."/>
            <person name="Turgeon B."/>
            <person name="Goodwin S."/>
            <person name="Spatafora J."/>
            <person name="Crous P."/>
            <person name="Grigoriev I."/>
        </authorList>
    </citation>
    <scope>NUCLEOTIDE SEQUENCE</scope>
    <source>
        <strain evidence="4">ATCC 36951</strain>
    </source>
</reference>
<dbReference type="RefSeq" id="XP_033667365.1">
    <property type="nucleotide sequence ID" value="XM_033806643.1"/>
</dbReference>
<dbReference type="InterPro" id="IPR036249">
    <property type="entry name" value="Thioredoxin-like_sf"/>
</dbReference>
<evidence type="ECO:0000259" key="3">
    <source>
        <dbReference type="PROSITE" id="PS50405"/>
    </source>
</evidence>
<dbReference type="InterPro" id="IPR036282">
    <property type="entry name" value="Glutathione-S-Trfase_C_sf"/>
</dbReference>
<evidence type="ECO:0000313" key="4">
    <source>
        <dbReference type="EMBL" id="KAF2166476.1"/>
    </source>
</evidence>
<dbReference type="PROSITE" id="PS50404">
    <property type="entry name" value="GST_NTER"/>
    <property type="match status" value="1"/>
</dbReference>
<accession>A0A6A6CM08</accession>
<dbReference type="PROSITE" id="PS50405">
    <property type="entry name" value="GST_CTER"/>
    <property type="match status" value="1"/>
</dbReference>
<evidence type="ECO:0000256" key="1">
    <source>
        <dbReference type="ARBA" id="ARBA00007409"/>
    </source>
</evidence>
<evidence type="ECO:0000313" key="5">
    <source>
        <dbReference type="Proteomes" id="UP000799537"/>
    </source>
</evidence>
<dbReference type="Proteomes" id="UP000799537">
    <property type="component" value="Unassembled WGS sequence"/>
</dbReference>
<dbReference type="Gene3D" id="3.40.30.10">
    <property type="entry name" value="Glutaredoxin"/>
    <property type="match status" value="1"/>
</dbReference>
<organism evidence="4 5">
    <name type="scientific">Zasmidium cellare ATCC 36951</name>
    <dbReference type="NCBI Taxonomy" id="1080233"/>
    <lineage>
        <taxon>Eukaryota</taxon>
        <taxon>Fungi</taxon>
        <taxon>Dikarya</taxon>
        <taxon>Ascomycota</taxon>
        <taxon>Pezizomycotina</taxon>
        <taxon>Dothideomycetes</taxon>
        <taxon>Dothideomycetidae</taxon>
        <taxon>Mycosphaerellales</taxon>
        <taxon>Mycosphaerellaceae</taxon>
        <taxon>Zasmidium</taxon>
    </lineage>
</organism>
<sequence>MADIKFYYLNGTCATSVHATLLELGILFKPIEMVRSPNGFVPGDGSMTREDYIEKVHPLGYVPALVVHGQPLTEAIAILSYLASLDPERGLLGKTPWEKAKVQEWLVWLSGTLHSTGYAALWRPSRFTDDEALFDAIKTGAKEKIKYCYGRIEEKIDGTYAVGDHLTVVDFFLNVFWRWGGQGQIGALDASGLDMGRCPRFRELVKNVERFEGLREALRTEKKELEFPDQKL</sequence>
<evidence type="ECO:0008006" key="6">
    <source>
        <dbReference type="Google" id="ProtNLM"/>
    </source>
</evidence>
<dbReference type="EMBL" id="ML993596">
    <property type="protein sequence ID" value="KAF2166476.1"/>
    <property type="molecule type" value="Genomic_DNA"/>
</dbReference>
<dbReference type="CDD" id="cd03188">
    <property type="entry name" value="GST_C_Beta"/>
    <property type="match status" value="1"/>
</dbReference>
<dbReference type="PANTHER" id="PTHR44051">
    <property type="entry name" value="GLUTATHIONE S-TRANSFERASE-RELATED"/>
    <property type="match status" value="1"/>
</dbReference>
<dbReference type="SFLD" id="SFLDS00019">
    <property type="entry name" value="Glutathione_Transferase_(cytos"/>
    <property type="match status" value="1"/>
</dbReference>
<evidence type="ECO:0000259" key="2">
    <source>
        <dbReference type="PROSITE" id="PS50404"/>
    </source>
</evidence>
<comment type="similarity">
    <text evidence="1">Belongs to the GST superfamily.</text>
</comment>
<dbReference type="Gene3D" id="1.20.1050.10">
    <property type="match status" value="1"/>
</dbReference>
<dbReference type="AlphaFoldDB" id="A0A6A6CM08"/>
<protein>
    <recommendedName>
        <fullName evidence="6">Glutathione S-transferase</fullName>
    </recommendedName>
</protein>
<dbReference type="SUPFAM" id="SSF47616">
    <property type="entry name" value="GST C-terminal domain-like"/>
    <property type="match status" value="1"/>
</dbReference>
<dbReference type="SFLD" id="SFLDG00358">
    <property type="entry name" value="Main_(cytGST)"/>
    <property type="match status" value="1"/>
</dbReference>
<dbReference type="GeneID" id="54559915"/>
<dbReference type="SUPFAM" id="SSF52833">
    <property type="entry name" value="Thioredoxin-like"/>
    <property type="match status" value="1"/>
</dbReference>
<keyword evidence="5" id="KW-1185">Reference proteome</keyword>
<dbReference type="InterPro" id="IPR004045">
    <property type="entry name" value="Glutathione_S-Trfase_N"/>
</dbReference>
<dbReference type="PANTHER" id="PTHR44051:SF8">
    <property type="entry name" value="GLUTATHIONE S-TRANSFERASE GSTA"/>
    <property type="match status" value="1"/>
</dbReference>
<dbReference type="CDD" id="cd03057">
    <property type="entry name" value="GST_N_Beta"/>
    <property type="match status" value="1"/>
</dbReference>
<feature type="domain" description="GST N-terminal" evidence="2">
    <location>
        <begin position="1"/>
        <end position="90"/>
    </location>
</feature>
<dbReference type="InterPro" id="IPR010987">
    <property type="entry name" value="Glutathione-S-Trfase_C-like"/>
</dbReference>
<name>A0A6A6CM08_ZASCE</name>
<dbReference type="Pfam" id="PF13409">
    <property type="entry name" value="GST_N_2"/>
    <property type="match status" value="1"/>
</dbReference>
<dbReference type="InterPro" id="IPR040079">
    <property type="entry name" value="Glutathione_S-Trfase"/>
</dbReference>
<feature type="domain" description="GST C-terminal" evidence="3">
    <location>
        <begin position="95"/>
        <end position="232"/>
    </location>
</feature>